<comment type="caution">
    <text evidence="2">The sequence shown here is derived from an EMBL/GenBank/DDBJ whole genome shotgun (WGS) entry which is preliminary data.</text>
</comment>
<organism evidence="2 3">
    <name type="scientific">Pieris brassicae</name>
    <name type="common">White butterfly</name>
    <name type="synonym">Large white butterfly</name>
    <dbReference type="NCBI Taxonomy" id="7116"/>
    <lineage>
        <taxon>Eukaryota</taxon>
        <taxon>Metazoa</taxon>
        <taxon>Ecdysozoa</taxon>
        <taxon>Arthropoda</taxon>
        <taxon>Hexapoda</taxon>
        <taxon>Insecta</taxon>
        <taxon>Pterygota</taxon>
        <taxon>Neoptera</taxon>
        <taxon>Endopterygota</taxon>
        <taxon>Lepidoptera</taxon>
        <taxon>Glossata</taxon>
        <taxon>Ditrysia</taxon>
        <taxon>Papilionoidea</taxon>
        <taxon>Pieridae</taxon>
        <taxon>Pierinae</taxon>
        <taxon>Pieris</taxon>
    </lineage>
</organism>
<keyword evidence="3" id="KW-1185">Reference proteome</keyword>
<accession>A0A9P0XHH8</accession>
<evidence type="ECO:0000256" key="1">
    <source>
        <dbReference type="SAM" id="MobiDB-lite"/>
    </source>
</evidence>
<feature type="region of interest" description="Disordered" evidence="1">
    <location>
        <begin position="19"/>
        <end position="42"/>
    </location>
</feature>
<dbReference type="EMBL" id="CALOZG010000075">
    <property type="protein sequence ID" value="CAH4036637.1"/>
    <property type="molecule type" value="Genomic_DNA"/>
</dbReference>
<name>A0A9P0XHH8_PIEBR</name>
<dbReference type="Proteomes" id="UP001152562">
    <property type="component" value="Unassembled WGS sequence"/>
</dbReference>
<sequence length="119" mass="13520">MRAANEQVYRASCGGRPLRPLLHAATPPRPATSTQSAADRELRSARRRLSKLPFTPLYNRAIFASDQRIRNQCENCHTCFVQIVISDIKFKCIVVKQAWSQPVWLHAGTRLSLATRRAF</sequence>
<gene>
    <name evidence="2" type="ORF">PIBRA_LOCUS12410</name>
</gene>
<evidence type="ECO:0000313" key="2">
    <source>
        <dbReference type="EMBL" id="CAH4036637.1"/>
    </source>
</evidence>
<proteinExistence type="predicted"/>
<reference evidence="2" key="1">
    <citation type="submission" date="2022-05" db="EMBL/GenBank/DDBJ databases">
        <authorList>
            <person name="Okamura Y."/>
        </authorList>
    </citation>
    <scope>NUCLEOTIDE SEQUENCE</scope>
</reference>
<dbReference type="AlphaFoldDB" id="A0A9P0XHH8"/>
<evidence type="ECO:0000313" key="3">
    <source>
        <dbReference type="Proteomes" id="UP001152562"/>
    </source>
</evidence>
<protein>
    <submittedName>
        <fullName evidence="2">Uncharacterized protein</fullName>
    </submittedName>
</protein>